<evidence type="ECO:0000256" key="1">
    <source>
        <dbReference type="SAM" id="SignalP"/>
    </source>
</evidence>
<name>A0A211ZS48_9PROT</name>
<keyword evidence="1" id="KW-0732">Signal</keyword>
<comment type="caution">
    <text evidence="2">The sequence shown here is derived from an EMBL/GenBank/DDBJ whole genome shotgun (WGS) entry which is preliminary data.</text>
</comment>
<evidence type="ECO:0000313" key="3">
    <source>
        <dbReference type="Proteomes" id="UP000196655"/>
    </source>
</evidence>
<dbReference type="AlphaFoldDB" id="A0A211ZS48"/>
<reference evidence="3" key="1">
    <citation type="submission" date="2017-05" db="EMBL/GenBank/DDBJ databases">
        <authorList>
            <person name="Macchi M."/>
            <person name="Festa S."/>
            <person name="Coppotelli B.M."/>
            <person name="Morelli I.S."/>
        </authorList>
    </citation>
    <scope>NUCLEOTIDE SEQUENCE [LARGE SCALE GENOMIC DNA]</scope>
    <source>
        <strain evidence="3">I</strain>
    </source>
</reference>
<organism evidence="2 3">
    <name type="scientific">Inquilinus limosus</name>
    <dbReference type="NCBI Taxonomy" id="171674"/>
    <lineage>
        <taxon>Bacteria</taxon>
        <taxon>Pseudomonadati</taxon>
        <taxon>Pseudomonadota</taxon>
        <taxon>Alphaproteobacteria</taxon>
        <taxon>Rhodospirillales</taxon>
        <taxon>Rhodospirillaceae</taxon>
        <taxon>Inquilinus</taxon>
    </lineage>
</organism>
<proteinExistence type="predicted"/>
<keyword evidence="3" id="KW-1185">Reference proteome</keyword>
<accession>A0A211ZS48</accession>
<dbReference type="Proteomes" id="UP000196655">
    <property type="component" value="Unassembled WGS sequence"/>
</dbReference>
<evidence type="ECO:0008006" key="4">
    <source>
        <dbReference type="Google" id="ProtNLM"/>
    </source>
</evidence>
<feature type="chain" id="PRO_5012984766" description="Glycine zipper domain-containing protein" evidence="1">
    <location>
        <begin position="19"/>
        <end position="112"/>
    </location>
</feature>
<dbReference type="PROSITE" id="PS51257">
    <property type="entry name" value="PROKAR_LIPOPROTEIN"/>
    <property type="match status" value="1"/>
</dbReference>
<dbReference type="EMBL" id="NHON01000008">
    <property type="protein sequence ID" value="OWJ68024.1"/>
    <property type="molecule type" value="Genomic_DNA"/>
</dbReference>
<gene>
    <name evidence="2" type="ORF">BWR60_06170</name>
</gene>
<sequence length="112" mass="11653">MGSRISRVGIVGVLVALAACGPTPSETQLNYASQRCSYGDPYACDEVGPLSYQAQAERQQQDTNTAVAAGLLAVGGIALGAALADDDGGHHHYYRRGGGWGHGGWGGHRGRW</sequence>
<protein>
    <recommendedName>
        <fullName evidence="4">Glycine zipper domain-containing protein</fullName>
    </recommendedName>
</protein>
<feature type="signal peptide" evidence="1">
    <location>
        <begin position="1"/>
        <end position="18"/>
    </location>
</feature>
<evidence type="ECO:0000313" key="2">
    <source>
        <dbReference type="EMBL" id="OWJ68024.1"/>
    </source>
</evidence>